<evidence type="ECO:0000256" key="5">
    <source>
        <dbReference type="ARBA" id="ARBA00022989"/>
    </source>
</evidence>
<dbReference type="PANTHER" id="PTHR33884">
    <property type="entry name" value="UPF0410 PROTEIN YMGE"/>
    <property type="match status" value="1"/>
</dbReference>
<dbReference type="Proteomes" id="UP000633219">
    <property type="component" value="Unassembled WGS sequence"/>
</dbReference>
<dbReference type="RefSeq" id="WP_201658085.1">
    <property type="nucleotide sequence ID" value="NZ_JAEQNC010000006.1"/>
</dbReference>
<comment type="similarity">
    <text evidence="2">Belongs to the UPF0410 family.</text>
</comment>
<keyword evidence="3" id="KW-1003">Cell membrane</keyword>
<feature type="transmembrane region" description="Helical" evidence="7">
    <location>
        <begin position="6"/>
        <end position="22"/>
    </location>
</feature>
<feature type="transmembrane region" description="Helical" evidence="7">
    <location>
        <begin position="57"/>
        <end position="76"/>
    </location>
</feature>
<name>A0A936YQN2_9HYPH</name>
<dbReference type="Pfam" id="PF04226">
    <property type="entry name" value="Transgly_assoc"/>
    <property type="match status" value="1"/>
</dbReference>
<evidence type="ECO:0000313" key="8">
    <source>
        <dbReference type="EMBL" id="MBL0372761.1"/>
    </source>
</evidence>
<evidence type="ECO:0000256" key="7">
    <source>
        <dbReference type="SAM" id="Phobius"/>
    </source>
</evidence>
<comment type="caution">
    <text evidence="8">The sequence shown here is derived from an EMBL/GenBank/DDBJ whole genome shotgun (WGS) entry which is preliminary data.</text>
</comment>
<protein>
    <submittedName>
        <fullName evidence="8">GlsB/YeaQ/YmgE family stress response membrane protein</fullName>
    </submittedName>
</protein>
<dbReference type="GO" id="GO:0005886">
    <property type="term" value="C:plasma membrane"/>
    <property type="evidence" value="ECO:0007669"/>
    <property type="project" value="UniProtKB-SubCell"/>
</dbReference>
<evidence type="ECO:0000313" key="9">
    <source>
        <dbReference type="Proteomes" id="UP000633219"/>
    </source>
</evidence>
<evidence type="ECO:0000256" key="2">
    <source>
        <dbReference type="ARBA" id="ARBA00011006"/>
    </source>
</evidence>
<gene>
    <name evidence="8" type="ORF">JJB09_12040</name>
</gene>
<dbReference type="EMBL" id="JAEQNC010000006">
    <property type="protein sequence ID" value="MBL0372761.1"/>
    <property type="molecule type" value="Genomic_DNA"/>
</dbReference>
<keyword evidence="4 7" id="KW-0812">Transmembrane</keyword>
<sequence length="84" mass="8777">MSVIAWIILGLIAGFIGSKIVNKTGQGMLMDIILGIVGAIVGGVVFSFFGASGVTGLNIYSLVVSVIGAIIVLWIYHRVSGRVR</sequence>
<evidence type="ECO:0000256" key="3">
    <source>
        <dbReference type="ARBA" id="ARBA00022475"/>
    </source>
</evidence>
<evidence type="ECO:0000256" key="4">
    <source>
        <dbReference type="ARBA" id="ARBA00022692"/>
    </source>
</evidence>
<dbReference type="InterPro" id="IPR007341">
    <property type="entry name" value="Transgly_assoc"/>
</dbReference>
<evidence type="ECO:0000256" key="1">
    <source>
        <dbReference type="ARBA" id="ARBA00004651"/>
    </source>
</evidence>
<feature type="transmembrane region" description="Helical" evidence="7">
    <location>
        <begin position="29"/>
        <end position="51"/>
    </location>
</feature>
<proteinExistence type="inferred from homology"/>
<evidence type="ECO:0000256" key="6">
    <source>
        <dbReference type="ARBA" id="ARBA00023136"/>
    </source>
</evidence>
<accession>A0A936YQN2</accession>
<dbReference type="PANTHER" id="PTHR33884:SF3">
    <property type="entry name" value="UPF0410 PROTEIN YMGE"/>
    <property type="match status" value="1"/>
</dbReference>
<dbReference type="AlphaFoldDB" id="A0A936YQN2"/>
<keyword evidence="5 7" id="KW-1133">Transmembrane helix</keyword>
<organism evidence="8 9">
    <name type="scientific">Rhizobium setariae</name>
    <dbReference type="NCBI Taxonomy" id="2801340"/>
    <lineage>
        <taxon>Bacteria</taxon>
        <taxon>Pseudomonadati</taxon>
        <taxon>Pseudomonadota</taxon>
        <taxon>Alphaproteobacteria</taxon>
        <taxon>Hyphomicrobiales</taxon>
        <taxon>Rhizobiaceae</taxon>
        <taxon>Rhizobium/Agrobacterium group</taxon>
        <taxon>Rhizobium</taxon>
    </lineage>
</organism>
<keyword evidence="6 7" id="KW-0472">Membrane</keyword>
<reference evidence="8" key="1">
    <citation type="submission" date="2021-01" db="EMBL/GenBank/DDBJ databases">
        <title>Rhizobium sp. strain KVB221 16S ribosomal RNA gene Genome sequencing and assembly.</title>
        <authorList>
            <person name="Kang M."/>
        </authorList>
    </citation>
    <scope>NUCLEOTIDE SEQUENCE</scope>
    <source>
        <strain evidence="8">KVB221</strain>
    </source>
</reference>
<keyword evidence="9" id="KW-1185">Reference proteome</keyword>
<comment type="subcellular location">
    <subcellularLocation>
        <location evidence="1">Cell membrane</location>
        <topology evidence="1">Multi-pass membrane protein</topology>
    </subcellularLocation>
</comment>